<gene>
    <name evidence="1" type="ORF">FB382_002503</name>
</gene>
<dbReference type="EMBL" id="JACGXA010000001">
    <property type="protein sequence ID" value="MBA8804212.1"/>
    <property type="molecule type" value="Genomic_DNA"/>
</dbReference>
<dbReference type="Pfam" id="PF02575">
    <property type="entry name" value="YbaB_DNA_bd"/>
    <property type="match status" value="1"/>
</dbReference>
<evidence type="ECO:0000313" key="1">
    <source>
        <dbReference type="EMBL" id="MBA8804212.1"/>
    </source>
</evidence>
<protein>
    <submittedName>
        <fullName evidence="1">DNA-binding protein YbaB</fullName>
    </submittedName>
</protein>
<dbReference type="AlphaFoldDB" id="A0A7W3J0T1"/>
<organism evidence="1 2">
    <name type="scientific">Nocardioides ginsengisegetis</name>
    <dbReference type="NCBI Taxonomy" id="661491"/>
    <lineage>
        <taxon>Bacteria</taxon>
        <taxon>Bacillati</taxon>
        <taxon>Actinomycetota</taxon>
        <taxon>Actinomycetes</taxon>
        <taxon>Propionibacteriales</taxon>
        <taxon>Nocardioidaceae</taxon>
        <taxon>Nocardioides</taxon>
    </lineage>
</organism>
<dbReference type="Gene3D" id="3.30.1310.10">
    <property type="entry name" value="Nucleoid-associated protein YbaB-like domain"/>
    <property type="match status" value="1"/>
</dbReference>
<comment type="caution">
    <text evidence="1">The sequence shown here is derived from an EMBL/GenBank/DDBJ whole genome shotgun (WGS) entry which is preliminary data.</text>
</comment>
<dbReference type="InterPro" id="IPR036894">
    <property type="entry name" value="YbaB-like_sf"/>
</dbReference>
<sequence>MFTSEEEALASVDRAVAEARAHAIRAQALSVDLDALRVTGQSRDGAAEVTLSHTGAVTDVYFGRRLENAGLDQLRTAFLQANAAAQSQLAARVTELSGRAFGDDSATTRELAARYRQMFPPAEGGSDHPGVLR</sequence>
<accession>A0A7W3J0T1</accession>
<keyword evidence="2" id="KW-1185">Reference proteome</keyword>
<dbReference type="GO" id="GO:0003677">
    <property type="term" value="F:DNA binding"/>
    <property type="evidence" value="ECO:0007669"/>
    <property type="project" value="UniProtKB-KW"/>
</dbReference>
<dbReference type="RefSeq" id="WP_182539591.1">
    <property type="nucleotide sequence ID" value="NZ_JACGXA010000001.1"/>
</dbReference>
<keyword evidence="1" id="KW-0238">DNA-binding</keyword>
<dbReference type="SUPFAM" id="SSF82607">
    <property type="entry name" value="YbaB-like"/>
    <property type="match status" value="1"/>
</dbReference>
<dbReference type="InterPro" id="IPR004401">
    <property type="entry name" value="YbaB/EbfC"/>
</dbReference>
<evidence type="ECO:0000313" key="2">
    <source>
        <dbReference type="Proteomes" id="UP000580910"/>
    </source>
</evidence>
<reference evidence="1 2" key="1">
    <citation type="submission" date="2020-07" db="EMBL/GenBank/DDBJ databases">
        <title>Sequencing the genomes of 1000 actinobacteria strains.</title>
        <authorList>
            <person name="Klenk H.-P."/>
        </authorList>
    </citation>
    <scope>NUCLEOTIDE SEQUENCE [LARGE SCALE GENOMIC DNA]</scope>
    <source>
        <strain evidence="1 2">DSM 21349</strain>
    </source>
</reference>
<name>A0A7W3J0T1_9ACTN</name>
<dbReference type="Proteomes" id="UP000580910">
    <property type="component" value="Unassembled WGS sequence"/>
</dbReference>
<proteinExistence type="predicted"/>